<dbReference type="GO" id="GO:0042277">
    <property type="term" value="F:peptide binding"/>
    <property type="evidence" value="ECO:0007669"/>
    <property type="project" value="TreeGrafter"/>
</dbReference>
<dbReference type="AlphaFoldDB" id="A0AA36IUW5"/>
<dbReference type="Proteomes" id="UP001178507">
    <property type="component" value="Unassembled WGS sequence"/>
</dbReference>
<protein>
    <recommendedName>
        <fullName evidence="2">Aminopeptidase N-like N-terminal domain-containing protein</fullName>
    </recommendedName>
</protein>
<feature type="region of interest" description="Disordered" evidence="1">
    <location>
        <begin position="55"/>
        <end position="75"/>
    </location>
</feature>
<dbReference type="GO" id="GO:0043171">
    <property type="term" value="P:peptide catabolic process"/>
    <property type="evidence" value="ECO:0007669"/>
    <property type="project" value="TreeGrafter"/>
</dbReference>
<sequence>MGYKDINGKSKIMASTQFESLDARRAFPCWDEPARKATFGLTLVVDTGLTALSNMPEKSRRSLEGGATRPRLEMG</sequence>
<dbReference type="InterPro" id="IPR042097">
    <property type="entry name" value="Aminopeptidase_N-like_N_sf"/>
</dbReference>
<accession>A0AA36IUW5</accession>
<organism evidence="3 4">
    <name type="scientific">Effrenium voratum</name>
    <dbReference type="NCBI Taxonomy" id="2562239"/>
    <lineage>
        <taxon>Eukaryota</taxon>
        <taxon>Sar</taxon>
        <taxon>Alveolata</taxon>
        <taxon>Dinophyceae</taxon>
        <taxon>Suessiales</taxon>
        <taxon>Symbiodiniaceae</taxon>
        <taxon>Effrenium</taxon>
    </lineage>
</organism>
<keyword evidence="4" id="KW-1185">Reference proteome</keyword>
<gene>
    <name evidence="3" type="ORF">EVOR1521_LOCUS18222</name>
</gene>
<feature type="domain" description="Aminopeptidase N-like N-terminal" evidence="2">
    <location>
        <begin position="3"/>
        <end position="66"/>
    </location>
</feature>
<comment type="caution">
    <text evidence="3">The sequence shown here is derived from an EMBL/GenBank/DDBJ whole genome shotgun (WGS) entry which is preliminary data.</text>
</comment>
<evidence type="ECO:0000259" key="2">
    <source>
        <dbReference type="Pfam" id="PF17900"/>
    </source>
</evidence>
<dbReference type="GO" id="GO:0005615">
    <property type="term" value="C:extracellular space"/>
    <property type="evidence" value="ECO:0007669"/>
    <property type="project" value="TreeGrafter"/>
</dbReference>
<name>A0AA36IUW5_9DINO</name>
<dbReference type="GO" id="GO:0016020">
    <property type="term" value="C:membrane"/>
    <property type="evidence" value="ECO:0007669"/>
    <property type="project" value="TreeGrafter"/>
</dbReference>
<dbReference type="PANTHER" id="PTHR11533">
    <property type="entry name" value="PROTEASE M1 ZINC METALLOPROTEASE"/>
    <property type="match status" value="1"/>
</dbReference>
<evidence type="ECO:0000313" key="4">
    <source>
        <dbReference type="Proteomes" id="UP001178507"/>
    </source>
</evidence>
<dbReference type="Pfam" id="PF17900">
    <property type="entry name" value="Peptidase_M1_N"/>
    <property type="match status" value="1"/>
</dbReference>
<dbReference type="SUPFAM" id="SSF63737">
    <property type="entry name" value="Leukotriene A4 hydrolase N-terminal domain"/>
    <property type="match status" value="1"/>
</dbReference>
<proteinExistence type="predicted"/>
<dbReference type="Gene3D" id="2.60.40.1730">
    <property type="entry name" value="tricorn interacting facor f3 domain"/>
    <property type="match status" value="1"/>
</dbReference>
<dbReference type="EMBL" id="CAUJNA010002535">
    <property type="protein sequence ID" value="CAJ1393328.1"/>
    <property type="molecule type" value="Genomic_DNA"/>
</dbReference>
<reference evidence="3" key="1">
    <citation type="submission" date="2023-08" db="EMBL/GenBank/DDBJ databases">
        <authorList>
            <person name="Chen Y."/>
            <person name="Shah S."/>
            <person name="Dougan E. K."/>
            <person name="Thang M."/>
            <person name="Chan C."/>
        </authorList>
    </citation>
    <scope>NUCLEOTIDE SEQUENCE</scope>
</reference>
<dbReference type="GO" id="GO:0006508">
    <property type="term" value="P:proteolysis"/>
    <property type="evidence" value="ECO:0007669"/>
    <property type="project" value="TreeGrafter"/>
</dbReference>
<dbReference type="InterPro" id="IPR050344">
    <property type="entry name" value="Peptidase_M1_aminopeptidases"/>
</dbReference>
<dbReference type="GO" id="GO:0008270">
    <property type="term" value="F:zinc ion binding"/>
    <property type="evidence" value="ECO:0007669"/>
    <property type="project" value="TreeGrafter"/>
</dbReference>
<evidence type="ECO:0000256" key="1">
    <source>
        <dbReference type="SAM" id="MobiDB-lite"/>
    </source>
</evidence>
<dbReference type="GO" id="GO:0005737">
    <property type="term" value="C:cytoplasm"/>
    <property type="evidence" value="ECO:0007669"/>
    <property type="project" value="TreeGrafter"/>
</dbReference>
<dbReference type="InterPro" id="IPR045357">
    <property type="entry name" value="Aminopeptidase_N-like_N"/>
</dbReference>
<dbReference type="PANTHER" id="PTHR11533:SF174">
    <property type="entry name" value="PUROMYCIN-SENSITIVE AMINOPEPTIDASE-RELATED"/>
    <property type="match status" value="1"/>
</dbReference>
<evidence type="ECO:0000313" key="3">
    <source>
        <dbReference type="EMBL" id="CAJ1393328.1"/>
    </source>
</evidence>
<dbReference type="GO" id="GO:0070006">
    <property type="term" value="F:metalloaminopeptidase activity"/>
    <property type="evidence" value="ECO:0007669"/>
    <property type="project" value="TreeGrafter"/>
</dbReference>